<comment type="caution">
    <text evidence="9">The sequence shown here is derived from an EMBL/GenBank/DDBJ whole genome shotgun (WGS) entry which is preliminary data.</text>
</comment>
<protein>
    <recommendedName>
        <fullName evidence="2">alpha-L-rhamnosidase</fullName>
        <ecNumber evidence="2">3.2.1.40</ecNumber>
    </recommendedName>
</protein>
<evidence type="ECO:0000256" key="3">
    <source>
        <dbReference type="ARBA" id="ARBA00022801"/>
    </source>
</evidence>
<dbReference type="PANTHER" id="PTHR33307:SF6">
    <property type="entry name" value="ALPHA-RHAMNOSIDASE (EUROFUNG)-RELATED"/>
    <property type="match status" value="1"/>
</dbReference>
<dbReference type="Pfam" id="PF05592">
    <property type="entry name" value="Bac_rhamnosid"/>
    <property type="match status" value="1"/>
</dbReference>
<keyword evidence="3" id="KW-0378">Hydrolase</keyword>
<evidence type="ECO:0000256" key="2">
    <source>
        <dbReference type="ARBA" id="ARBA00012652"/>
    </source>
</evidence>
<dbReference type="EMBL" id="PGFE01000005">
    <property type="protein sequence ID" value="PJJ69201.1"/>
    <property type="molecule type" value="Genomic_DNA"/>
</dbReference>
<dbReference type="PIRSF" id="PIRSF010631">
    <property type="entry name" value="A-rhamnsds"/>
    <property type="match status" value="1"/>
</dbReference>
<dbReference type="AlphaFoldDB" id="A0A2M9CD25"/>
<dbReference type="Proteomes" id="UP000231693">
    <property type="component" value="Unassembled WGS sequence"/>
</dbReference>
<feature type="domain" description="Alpha-L-rhamnosidase six-hairpin glycosidase" evidence="7">
    <location>
        <begin position="424"/>
        <end position="770"/>
    </location>
</feature>
<dbReference type="Pfam" id="PF25788">
    <property type="entry name" value="Ig_Rha78A_N"/>
    <property type="match status" value="1"/>
</dbReference>
<dbReference type="Gene3D" id="2.60.420.10">
    <property type="entry name" value="Maltose phosphorylase, domain 3"/>
    <property type="match status" value="1"/>
</dbReference>
<evidence type="ECO:0000256" key="4">
    <source>
        <dbReference type="SAM" id="MobiDB-lite"/>
    </source>
</evidence>
<dbReference type="InterPro" id="IPR035398">
    <property type="entry name" value="Bac_rhamnosid_C"/>
</dbReference>
<organism evidence="9 10">
    <name type="scientific">Sediminihabitans luteus</name>
    <dbReference type="NCBI Taxonomy" id="1138585"/>
    <lineage>
        <taxon>Bacteria</taxon>
        <taxon>Bacillati</taxon>
        <taxon>Actinomycetota</taxon>
        <taxon>Actinomycetes</taxon>
        <taxon>Micrococcales</taxon>
        <taxon>Cellulomonadaceae</taxon>
        <taxon>Sediminihabitans</taxon>
    </lineage>
</organism>
<dbReference type="Gene3D" id="1.50.10.10">
    <property type="match status" value="1"/>
</dbReference>
<evidence type="ECO:0000259" key="5">
    <source>
        <dbReference type="Pfam" id="PF05592"/>
    </source>
</evidence>
<dbReference type="Pfam" id="PF08531">
    <property type="entry name" value="Bac_rhamnosid_N"/>
    <property type="match status" value="1"/>
</dbReference>
<dbReference type="Gene3D" id="2.60.120.260">
    <property type="entry name" value="Galactose-binding domain-like"/>
    <property type="match status" value="2"/>
</dbReference>
<evidence type="ECO:0000313" key="10">
    <source>
        <dbReference type="Proteomes" id="UP000231693"/>
    </source>
</evidence>
<feature type="domain" description="Alpha-L-rhamnosidase C-terminal" evidence="8">
    <location>
        <begin position="772"/>
        <end position="845"/>
    </location>
</feature>
<dbReference type="EC" id="3.2.1.40" evidence="2"/>
<dbReference type="InterPro" id="IPR016007">
    <property type="entry name" value="Alpha_rhamnosid"/>
</dbReference>
<dbReference type="GO" id="GO:0030596">
    <property type="term" value="F:alpha-L-rhamnosidase activity"/>
    <property type="evidence" value="ECO:0007669"/>
    <property type="project" value="UniProtKB-EC"/>
</dbReference>
<keyword evidence="10" id="KW-1185">Reference proteome</keyword>
<gene>
    <name evidence="9" type="ORF">CLV28_2663</name>
</gene>
<evidence type="ECO:0000259" key="7">
    <source>
        <dbReference type="Pfam" id="PF17389"/>
    </source>
</evidence>
<dbReference type="Pfam" id="PF17390">
    <property type="entry name" value="Bac_rhamnosid_C"/>
    <property type="match status" value="1"/>
</dbReference>
<dbReference type="InterPro" id="IPR035396">
    <property type="entry name" value="Bac_rhamnosid6H"/>
</dbReference>
<feature type="compositionally biased region" description="Low complexity" evidence="4">
    <location>
        <begin position="54"/>
        <end position="63"/>
    </location>
</feature>
<dbReference type="InterPro" id="IPR013737">
    <property type="entry name" value="Bac_rhamnosid_N"/>
</dbReference>
<evidence type="ECO:0000259" key="8">
    <source>
        <dbReference type="Pfam" id="PF17390"/>
    </source>
</evidence>
<dbReference type="InterPro" id="IPR008902">
    <property type="entry name" value="Rhamnosid_concanavalin"/>
</dbReference>
<dbReference type="InterPro" id="IPR008928">
    <property type="entry name" value="6-hairpin_glycosidase_sf"/>
</dbReference>
<sequence>MPGAVDLRVEHRPDGLGVGDRSPRLSWRLEGLPHGVEQVAHEIEVARDGDETSRTTGHGSGTSLVDWPGAPLRSRERSHVRVRSTLSDGTTTPWTPPLVVEAGLDPQDWAEPFVSPSTEASADGPRPAHLLRARLDVPAWAVRVRAYVTAHGVHELEVDGERLGDDELAPGWSSFEHRLRYRTIDLDDVVRPGTGSVLGVWLADGWYRGRLGFNGGLWDVYGRDVAVLVQVEAHRADGRVERLPLEWRTAPAPVVATGLYEGETHDARLEQPGWSLPGFDDSAWEVPTTLPRELFTHALEEPPGPPVRVTEVLRPVAVERRPDGRVRLDFGQNVSGRLRVSAAAPRGHVLRLHHAEVLEGDALGVRPLRSATSVDTYVFAGTGEETWTPRFTLHGFRYAELEGWPDGADPSTVEALVVHSAMTRTGWFASSDPLLDRFHENVVWSMRDNFVDLPTDCPQRDERLGWTGDIQVFAPAAAFLHDSTGVLLSWLRDLGAEQRAQGTVRNFHPWLECGFPAEPAAAWGDAAVIVPWTLYERTGDLRILRDHVASMAAWVDQVDALTGGTGLWDSGFQLGDWLDPAAPPTRPGDSATDAHLVATAYHARSAALVARTYELLDEPAQADRCAAIADRARAAFRSTFVSPAGRVVSDTVTALSVAICFDLLDERQLAVAGARLVEKVVESDHRISTGFVGTPLVCDALARTGSPDTAYHLLLQTACPSWLYPVTMGATTVWERWDSMLPDGTINPGEMTSFNHYALGAVVDHLHRVVGGLAPAAPGYRHVLFAPVPGGGLTHASAEHLSPQGMVRSAWRREGDVLHLTVEVPPGARGTVRLPDGSAPVEVGPGTSTHACRVRPAVDDPVAPRRWNVHDPQERQQMIREGVAS</sequence>
<feature type="domain" description="Alpha-L-rhamnosidase concanavalin-like" evidence="5">
    <location>
        <begin position="320"/>
        <end position="419"/>
    </location>
</feature>
<dbReference type="GO" id="GO:0005975">
    <property type="term" value="P:carbohydrate metabolic process"/>
    <property type="evidence" value="ECO:0007669"/>
    <property type="project" value="InterPro"/>
</dbReference>
<dbReference type="Pfam" id="PF17389">
    <property type="entry name" value="Bac_rhamnosid6H"/>
    <property type="match status" value="1"/>
</dbReference>
<dbReference type="InterPro" id="IPR013783">
    <property type="entry name" value="Ig-like_fold"/>
</dbReference>
<comment type="catalytic activity">
    <reaction evidence="1">
        <text>Hydrolysis of terminal non-reducing alpha-L-rhamnose residues in alpha-L-rhamnosides.</text>
        <dbReference type="EC" id="3.2.1.40"/>
    </reaction>
</comment>
<dbReference type="SUPFAM" id="SSF48208">
    <property type="entry name" value="Six-hairpin glycosidases"/>
    <property type="match status" value="1"/>
</dbReference>
<feature type="domain" description="Bacterial alpha-L-rhamnosidase N-terminal" evidence="6">
    <location>
        <begin position="143"/>
        <end position="311"/>
    </location>
</feature>
<evidence type="ECO:0000313" key="9">
    <source>
        <dbReference type="EMBL" id="PJJ69201.1"/>
    </source>
</evidence>
<proteinExistence type="predicted"/>
<dbReference type="RefSeq" id="WP_100423816.1">
    <property type="nucleotide sequence ID" value="NZ_BOOX01000005.1"/>
</dbReference>
<accession>A0A2M9CD25</accession>
<dbReference type="InterPro" id="IPR012341">
    <property type="entry name" value="6hp_glycosidase-like_sf"/>
</dbReference>
<evidence type="ECO:0000256" key="1">
    <source>
        <dbReference type="ARBA" id="ARBA00001445"/>
    </source>
</evidence>
<dbReference type="OrthoDB" id="9761045at2"/>
<feature type="region of interest" description="Disordered" evidence="4">
    <location>
        <begin position="46"/>
        <end position="70"/>
    </location>
</feature>
<dbReference type="Gene3D" id="2.60.40.10">
    <property type="entry name" value="Immunoglobulins"/>
    <property type="match status" value="1"/>
</dbReference>
<evidence type="ECO:0000259" key="6">
    <source>
        <dbReference type="Pfam" id="PF08531"/>
    </source>
</evidence>
<dbReference type="PANTHER" id="PTHR33307">
    <property type="entry name" value="ALPHA-RHAMNOSIDASE (EUROFUNG)"/>
    <property type="match status" value="1"/>
</dbReference>
<reference evidence="9 10" key="1">
    <citation type="submission" date="2017-11" db="EMBL/GenBank/DDBJ databases">
        <title>Genomic Encyclopedia of Archaeal and Bacterial Type Strains, Phase II (KMG-II): From Individual Species to Whole Genera.</title>
        <authorList>
            <person name="Goeker M."/>
        </authorList>
    </citation>
    <scope>NUCLEOTIDE SEQUENCE [LARGE SCALE GENOMIC DNA]</scope>
    <source>
        <strain evidence="9 10">DSM 25478</strain>
    </source>
</reference>
<name>A0A2M9CD25_9CELL</name>